<evidence type="ECO:0000256" key="1">
    <source>
        <dbReference type="ARBA" id="ARBA00022679"/>
    </source>
</evidence>
<feature type="non-terminal residue" evidence="8">
    <location>
        <position position="150"/>
    </location>
</feature>
<keyword evidence="6" id="KW-0695">RNA-directed DNA polymerase</keyword>
<keyword evidence="9" id="KW-1185">Reference proteome</keyword>
<dbReference type="GO" id="GO:0004523">
    <property type="term" value="F:RNA-DNA hybrid ribonuclease activity"/>
    <property type="evidence" value="ECO:0007669"/>
    <property type="project" value="InterPro"/>
</dbReference>
<organism evidence="8 9">
    <name type="scientific">Bambusicola thoracicus</name>
    <name type="common">Chinese bamboo-partridge</name>
    <name type="synonym">Perdix thoracica</name>
    <dbReference type="NCBI Taxonomy" id="9083"/>
    <lineage>
        <taxon>Eukaryota</taxon>
        <taxon>Metazoa</taxon>
        <taxon>Chordata</taxon>
        <taxon>Craniata</taxon>
        <taxon>Vertebrata</taxon>
        <taxon>Euteleostomi</taxon>
        <taxon>Archelosauria</taxon>
        <taxon>Archosauria</taxon>
        <taxon>Dinosauria</taxon>
        <taxon>Saurischia</taxon>
        <taxon>Theropoda</taxon>
        <taxon>Coelurosauria</taxon>
        <taxon>Aves</taxon>
        <taxon>Neognathae</taxon>
        <taxon>Galloanserae</taxon>
        <taxon>Galliformes</taxon>
        <taxon>Phasianidae</taxon>
        <taxon>Perdicinae</taxon>
        <taxon>Bambusicola</taxon>
    </lineage>
</organism>
<evidence type="ECO:0000256" key="2">
    <source>
        <dbReference type="ARBA" id="ARBA00022695"/>
    </source>
</evidence>
<evidence type="ECO:0000256" key="3">
    <source>
        <dbReference type="ARBA" id="ARBA00022722"/>
    </source>
</evidence>
<proteinExistence type="predicted"/>
<accession>A0A2P4S4I9</accession>
<evidence type="ECO:0000259" key="7">
    <source>
        <dbReference type="PROSITE" id="PS50879"/>
    </source>
</evidence>
<evidence type="ECO:0000256" key="5">
    <source>
        <dbReference type="ARBA" id="ARBA00022801"/>
    </source>
</evidence>
<sequence>MIAMVISKVRERLLALDATEPVTIYVPFDFRHWEFAFRRSDHIQCALAGFTGQLSVHPPPHKMLQSLPSLPLVLQPKLSPTPLPSALTVFTDGSGKTGRAVAVWKGLSGDWEQDVFVTTGSAQILELTAVVRVFERWSESLNVVTDSAYV</sequence>
<name>A0A2P4S4I9_BAMTH</name>
<keyword evidence="4" id="KW-0255">Endonuclease</keyword>
<dbReference type="SUPFAM" id="SSF53098">
    <property type="entry name" value="Ribonuclease H-like"/>
    <property type="match status" value="1"/>
</dbReference>
<gene>
    <name evidence="8" type="ORF">CIB84_017198</name>
</gene>
<keyword evidence="2" id="KW-0548">Nucleotidyltransferase</keyword>
<evidence type="ECO:0000256" key="6">
    <source>
        <dbReference type="ARBA" id="ARBA00022918"/>
    </source>
</evidence>
<evidence type="ECO:0000313" key="9">
    <source>
        <dbReference type="Proteomes" id="UP000237246"/>
    </source>
</evidence>
<dbReference type="InterPro" id="IPR036397">
    <property type="entry name" value="RNaseH_sf"/>
</dbReference>
<dbReference type="Gene3D" id="3.30.420.10">
    <property type="entry name" value="Ribonuclease H-like superfamily/Ribonuclease H"/>
    <property type="match status" value="1"/>
</dbReference>
<dbReference type="GO" id="GO:0035613">
    <property type="term" value="F:RNA stem-loop binding"/>
    <property type="evidence" value="ECO:0007669"/>
    <property type="project" value="TreeGrafter"/>
</dbReference>
<keyword evidence="5" id="KW-0378">Hydrolase</keyword>
<feature type="domain" description="RNase H type-1" evidence="7">
    <location>
        <begin position="83"/>
        <end position="150"/>
    </location>
</feature>
<dbReference type="PROSITE" id="PS50879">
    <property type="entry name" value="RNASE_H_1"/>
    <property type="match status" value="1"/>
</dbReference>
<protein>
    <recommendedName>
        <fullName evidence="7">RNase H type-1 domain-containing protein</fullName>
    </recommendedName>
</protein>
<evidence type="ECO:0000313" key="8">
    <source>
        <dbReference type="EMBL" id="POI19057.1"/>
    </source>
</evidence>
<dbReference type="Proteomes" id="UP000237246">
    <property type="component" value="Unassembled WGS sequence"/>
</dbReference>
<dbReference type="AlphaFoldDB" id="A0A2P4S4I9"/>
<dbReference type="EMBL" id="PPHD01110201">
    <property type="protein sequence ID" value="POI19057.1"/>
    <property type="molecule type" value="Genomic_DNA"/>
</dbReference>
<evidence type="ECO:0000256" key="4">
    <source>
        <dbReference type="ARBA" id="ARBA00022759"/>
    </source>
</evidence>
<reference evidence="8 9" key="1">
    <citation type="submission" date="2018-01" db="EMBL/GenBank/DDBJ databases">
        <title>Comparison of the Chinese Bamboo Partridge and Red Junglefowl genome sequences highlights the importance of demography in genome evolution.</title>
        <authorList>
            <person name="Tiley G.P."/>
            <person name="Kimball R.T."/>
            <person name="Braun E.L."/>
            <person name="Burleigh J.G."/>
        </authorList>
    </citation>
    <scope>NUCLEOTIDE SEQUENCE [LARGE SCALE GENOMIC DNA]</scope>
    <source>
        <strain evidence="8">RTK389</strain>
        <tissue evidence="8">Blood</tissue>
    </source>
</reference>
<dbReference type="PANTHER" id="PTHR41694:SF3">
    <property type="entry name" value="RNA-DIRECTED DNA POLYMERASE-RELATED"/>
    <property type="match status" value="1"/>
</dbReference>
<dbReference type="Pfam" id="PF00075">
    <property type="entry name" value="RNase_H"/>
    <property type="match status" value="1"/>
</dbReference>
<dbReference type="InterPro" id="IPR012337">
    <property type="entry name" value="RNaseH-like_sf"/>
</dbReference>
<keyword evidence="3" id="KW-0540">Nuclease</keyword>
<dbReference type="GO" id="GO:0003964">
    <property type="term" value="F:RNA-directed DNA polymerase activity"/>
    <property type="evidence" value="ECO:0007669"/>
    <property type="project" value="UniProtKB-KW"/>
</dbReference>
<comment type="caution">
    <text evidence="8">The sequence shown here is derived from an EMBL/GenBank/DDBJ whole genome shotgun (WGS) entry which is preliminary data.</text>
</comment>
<keyword evidence="1" id="KW-0808">Transferase</keyword>
<dbReference type="OrthoDB" id="9395371at2759"/>
<dbReference type="InterPro" id="IPR002156">
    <property type="entry name" value="RNaseH_domain"/>
</dbReference>
<dbReference type="PANTHER" id="PTHR41694">
    <property type="entry name" value="ENDOGENOUS RETROVIRUS GROUP K MEMBER POL PROTEIN"/>
    <property type="match status" value="1"/>
</dbReference>